<protein>
    <submittedName>
        <fullName evidence="2">Uncharacterized protein</fullName>
    </submittedName>
</protein>
<dbReference type="AlphaFoldDB" id="C6SX85"/>
<proteinExistence type="evidence at transcript level"/>
<name>C6SX85_SOYBN</name>
<feature type="region of interest" description="Disordered" evidence="1">
    <location>
        <begin position="26"/>
        <end position="55"/>
    </location>
</feature>
<dbReference type="EMBL" id="BT089779">
    <property type="protein sequence ID" value="ACU13858.1"/>
    <property type="molecule type" value="mRNA"/>
</dbReference>
<reference evidence="2" key="1">
    <citation type="submission" date="2009-08" db="EMBL/GenBank/DDBJ databases">
        <authorList>
            <person name="Cheung F."/>
            <person name="Xiao Y."/>
            <person name="Chan A."/>
            <person name="Moskal W."/>
            <person name="Town C.D."/>
        </authorList>
    </citation>
    <scope>NUCLEOTIDE SEQUENCE</scope>
</reference>
<sequence length="128" mass="14663">MDTAIATEAKVQHVTRKSSDELLRKFAEAGSNEAGKNKRRKKKKRESECDCDSPMNGGAAVVERRSLLPPKVTRRSVLLRQLGVRDVRNKSSLFGTIHKTWRITVESASRVFLEKHYHRHKRLINDIV</sequence>
<dbReference type="PANTHER" id="PTHR36355:SF1">
    <property type="entry name" value="EXPRESSED PROTEIN"/>
    <property type="match status" value="1"/>
</dbReference>
<dbReference type="KEGG" id="gmx:100305935"/>
<dbReference type="GeneID" id="100305935"/>
<accession>C6SX85</accession>
<dbReference type="OrthoDB" id="1731546at2759"/>
<dbReference type="ExpressionAtlas" id="C6SX85">
    <property type="expression patterns" value="baseline and differential"/>
</dbReference>
<dbReference type="RefSeq" id="NP_001235182.1">
    <property type="nucleotide sequence ID" value="NM_001248253.2"/>
</dbReference>
<dbReference type="PANTHER" id="PTHR36355">
    <property type="entry name" value="EXPRESSED PROTEIN"/>
    <property type="match status" value="1"/>
</dbReference>
<evidence type="ECO:0000256" key="1">
    <source>
        <dbReference type="SAM" id="MobiDB-lite"/>
    </source>
</evidence>
<organism evidence="2">
    <name type="scientific">Glycine max</name>
    <name type="common">Soybean</name>
    <name type="synonym">Glycine hispida</name>
    <dbReference type="NCBI Taxonomy" id="3847"/>
    <lineage>
        <taxon>Eukaryota</taxon>
        <taxon>Viridiplantae</taxon>
        <taxon>Streptophyta</taxon>
        <taxon>Embryophyta</taxon>
        <taxon>Tracheophyta</taxon>
        <taxon>Spermatophyta</taxon>
        <taxon>Magnoliopsida</taxon>
        <taxon>eudicotyledons</taxon>
        <taxon>Gunneridae</taxon>
        <taxon>Pentapetalae</taxon>
        <taxon>rosids</taxon>
        <taxon>fabids</taxon>
        <taxon>Fabales</taxon>
        <taxon>Fabaceae</taxon>
        <taxon>Papilionoideae</taxon>
        <taxon>50 kb inversion clade</taxon>
        <taxon>NPAAA clade</taxon>
        <taxon>indigoferoid/millettioid clade</taxon>
        <taxon>Phaseoleae</taxon>
        <taxon>Glycine</taxon>
        <taxon>Glycine subgen. Soja</taxon>
    </lineage>
</organism>
<evidence type="ECO:0000313" key="2">
    <source>
        <dbReference type="EMBL" id="ACU13858.1"/>
    </source>
</evidence>